<dbReference type="SUPFAM" id="SSF88946">
    <property type="entry name" value="Sigma2 domain of RNA polymerase sigma factors"/>
    <property type="match status" value="1"/>
</dbReference>
<keyword evidence="4" id="KW-0804">Transcription</keyword>
<dbReference type="GO" id="GO:0003677">
    <property type="term" value="F:DNA binding"/>
    <property type="evidence" value="ECO:0007669"/>
    <property type="project" value="InterPro"/>
</dbReference>
<evidence type="ECO:0008006" key="8">
    <source>
        <dbReference type="Google" id="ProtNLM"/>
    </source>
</evidence>
<sequence>MDELQLITGCKRGESWARKELYELHAPAMMSVCMRYVNDRETAKDLMQDGFVKVFTKIHTYSGTGSFNGWMRRVFVTTALEHLRRNDILRVTSDINEYDEAMESGDVSALEQLSVNEILACVAKLPNGYRTVFNLFVIEGYSHSEIADMLGINESTSRSQFIRARKILQKNVESLIMHENAAERKKI</sequence>
<name>A0A212JJ27_9BACT</name>
<dbReference type="Gene3D" id="1.10.10.10">
    <property type="entry name" value="Winged helix-like DNA-binding domain superfamily/Winged helix DNA-binding domain"/>
    <property type="match status" value="1"/>
</dbReference>
<dbReference type="Pfam" id="PF04542">
    <property type="entry name" value="Sigma70_r2"/>
    <property type="match status" value="1"/>
</dbReference>
<dbReference type="PANTHER" id="PTHR43133:SF46">
    <property type="entry name" value="RNA POLYMERASE SIGMA-70 FACTOR ECF SUBFAMILY"/>
    <property type="match status" value="1"/>
</dbReference>
<keyword evidence="3" id="KW-0731">Sigma factor</keyword>
<evidence type="ECO:0000256" key="3">
    <source>
        <dbReference type="ARBA" id="ARBA00023082"/>
    </source>
</evidence>
<organism evidence="7">
    <name type="scientific">uncultured Dysgonomonas sp</name>
    <dbReference type="NCBI Taxonomy" id="206096"/>
    <lineage>
        <taxon>Bacteria</taxon>
        <taxon>Pseudomonadati</taxon>
        <taxon>Bacteroidota</taxon>
        <taxon>Bacteroidia</taxon>
        <taxon>Bacteroidales</taxon>
        <taxon>Dysgonomonadaceae</taxon>
        <taxon>Dysgonomonas</taxon>
        <taxon>environmental samples</taxon>
    </lineage>
</organism>
<dbReference type="EMBL" id="FLUL01000001">
    <property type="protein sequence ID" value="SBV99448.1"/>
    <property type="molecule type" value="Genomic_DNA"/>
</dbReference>
<dbReference type="GO" id="GO:0006352">
    <property type="term" value="P:DNA-templated transcription initiation"/>
    <property type="evidence" value="ECO:0007669"/>
    <property type="project" value="InterPro"/>
</dbReference>
<dbReference type="RefSeq" id="WP_006842213.1">
    <property type="nucleotide sequence ID" value="NZ_CABTJG010000001.1"/>
</dbReference>
<gene>
    <name evidence="7" type="ORF">KL86DYS2_11659</name>
</gene>
<dbReference type="Pfam" id="PF08281">
    <property type="entry name" value="Sigma70_r4_2"/>
    <property type="match status" value="1"/>
</dbReference>
<feature type="domain" description="RNA polymerase sigma-70 region 2" evidence="5">
    <location>
        <begin position="21"/>
        <end position="87"/>
    </location>
</feature>
<evidence type="ECO:0000256" key="2">
    <source>
        <dbReference type="ARBA" id="ARBA00023015"/>
    </source>
</evidence>
<keyword evidence="2" id="KW-0805">Transcription regulation</keyword>
<dbReference type="InterPro" id="IPR036388">
    <property type="entry name" value="WH-like_DNA-bd_sf"/>
</dbReference>
<dbReference type="InterPro" id="IPR013325">
    <property type="entry name" value="RNA_pol_sigma_r2"/>
</dbReference>
<evidence type="ECO:0000256" key="1">
    <source>
        <dbReference type="ARBA" id="ARBA00010641"/>
    </source>
</evidence>
<reference evidence="7" key="1">
    <citation type="submission" date="2016-04" db="EMBL/GenBank/DDBJ databases">
        <authorList>
            <person name="Evans L.H."/>
            <person name="Alamgir A."/>
            <person name="Owens N."/>
            <person name="Weber N.D."/>
            <person name="Virtaneva K."/>
            <person name="Barbian K."/>
            <person name="Babar A."/>
            <person name="Rosenke K."/>
        </authorList>
    </citation>
    <scope>NUCLEOTIDE SEQUENCE</scope>
    <source>
        <strain evidence="7">86-2</strain>
    </source>
</reference>
<dbReference type="PANTHER" id="PTHR43133">
    <property type="entry name" value="RNA POLYMERASE ECF-TYPE SIGMA FACTO"/>
    <property type="match status" value="1"/>
</dbReference>
<dbReference type="GeneID" id="78081516"/>
<dbReference type="AlphaFoldDB" id="A0A212JJ27"/>
<feature type="domain" description="RNA polymerase sigma factor 70 region 4 type 2" evidence="6">
    <location>
        <begin position="117"/>
        <end position="167"/>
    </location>
</feature>
<comment type="similarity">
    <text evidence="1">Belongs to the sigma-70 factor family. ECF subfamily.</text>
</comment>
<dbReference type="CDD" id="cd06171">
    <property type="entry name" value="Sigma70_r4"/>
    <property type="match status" value="1"/>
</dbReference>
<accession>A0A212JJ27</accession>
<dbReference type="SUPFAM" id="SSF88659">
    <property type="entry name" value="Sigma3 and sigma4 domains of RNA polymerase sigma factors"/>
    <property type="match status" value="1"/>
</dbReference>
<evidence type="ECO:0000313" key="7">
    <source>
        <dbReference type="EMBL" id="SBV99448.1"/>
    </source>
</evidence>
<evidence type="ECO:0000259" key="5">
    <source>
        <dbReference type="Pfam" id="PF04542"/>
    </source>
</evidence>
<dbReference type="InterPro" id="IPR013249">
    <property type="entry name" value="RNA_pol_sigma70_r4_t2"/>
</dbReference>
<dbReference type="InterPro" id="IPR014284">
    <property type="entry name" value="RNA_pol_sigma-70_dom"/>
</dbReference>
<evidence type="ECO:0000256" key="4">
    <source>
        <dbReference type="ARBA" id="ARBA00023163"/>
    </source>
</evidence>
<dbReference type="NCBIfam" id="TIGR02937">
    <property type="entry name" value="sigma70-ECF"/>
    <property type="match status" value="1"/>
</dbReference>
<protein>
    <recommendedName>
        <fullName evidence="8">Sigma-70 family RNA polymerase sigma factor</fullName>
    </recommendedName>
</protein>
<dbReference type="Gene3D" id="1.10.1740.10">
    <property type="match status" value="1"/>
</dbReference>
<evidence type="ECO:0000259" key="6">
    <source>
        <dbReference type="Pfam" id="PF08281"/>
    </source>
</evidence>
<dbReference type="InterPro" id="IPR039425">
    <property type="entry name" value="RNA_pol_sigma-70-like"/>
</dbReference>
<dbReference type="InterPro" id="IPR007627">
    <property type="entry name" value="RNA_pol_sigma70_r2"/>
</dbReference>
<dbReference type="GO" id="GO:0016987">
    <property type="term" value="F:sigma factor activity"/>
    <property type="evidence" value="ECO:0007669"/>
    <property type="project" value="UniProtKB-KW"/>
</dbReference>
<proteinExistence type="inferred from homology"/>
<dbReference type="InterPro" id="IPR013324">
    <property type="entry name" value="RNA_pol_sigma_r3/r4-like"/>
</dbReference>